<reference evidence="1 2" key="1">
    <citation type="submission" date="2024-09" db="EMBL/GenBank/DDBJ databases">
        <authorList>
            <person name="Sun Q."/>
            <person name="Mori K."/>
        </authorList>
    </citation>
    <scope>NUCLEOTIDE SEQUENCE [LARGE SCALE GENOMIC DNA]</scope>
    <source>
        <strain evidence="1 2">CECT 7682</strain>
    </source>
</reference>
<keyword evidence="2" id="KW-1185">Reference proteome</keyword>
<accession>A0ABV5J913</accession>
<comment type="caution">
    <text evidence="1">The sequence shown here is derived from an EMBL/GenBank/DDBJ whole genome shotgun (WGS) entry which is preliminary data.</text>
</comment>
<evidence type="ECO:0000313" key="1">
    <source>
        <dbReference type="EMBL" id="MFB9213319.1"/>
    </source>
</evidence>
<dbReference type="RefSeq" id="WP_290248631.1">
    <property type="nucleotide sequence ID" value="NZ_JAUFQT010000001.1"/>
</dbReference>
<evidence type="ECO:0008006" key="3">
    <source>
        <dbReference type="Google" id="ProtNLM"/>
    </source>
</evidence>
<evidence type="ECO:0000313" key="2">
    <source>
        <dbReference type="Proteomes" id="UP001589654"/>
    </source>
</evidence>
<name>A0ABV5J913_9BACT</name>
<gene>
    <name evidence="1" type="ORF">ACFFUR_15995</name>
</gene>
<organism evidence="1 2">
    <name type="scientific">Echinicola jeungdonensis</name>
    <dbReference type="NCBI Taxonomy" id="709343"/>
    <lineage>
        <taxon>Bacteria</taxon>
        <taxon>Pseudomonadati</taxon>
        <taxon>Bacteroidota</taxon>
        <taxon>Cytophagia</taxon>
        <taxon>Cytophagales</taxon>
        <taxon>Cyclobacteriaceae</taxon>
        <taxon>Echinicola</taxon>
    </lineage>
</organism>
<dbReference type="Proteomes" id="UP001589654">
    <property type="component" value="Unassembled WGS sequence"/>
</dbReference>
<protein>
    <recommendedName>
        <fullName evidence="3">Secretion system C-terminal sorting domain-containing protein</fullName>
    </recommendedName>
</protein>
<dbReference type="EMBL" id="JBHMEW010000067">
    <property type="protein sequence ID" value="MFB9213319.1"/>
    <property type="molecule type" value="Genomic_DNA"/>
</dbReference>
<sequence>MKQILLKKIFTSGFLFTLLYFSSGMVGEFYAQDFLPKGEGSVTFPKNLNQPDVDFDLKSTGQKKFKIVLDEKIKNKTAVKIFDIVGNLILEDAIEPKDGKQKTYNFAHIKSQLFVVEVGNSKYNKTKSIYADPQGEKKEIKKAGETASTE</sequence>
<proteinExistence type="predicted"/>